<gene>
    <name evidence="5" type="ORF">PITCH_A1390012</name>
</gene>
<dbReference type="InterPro" id="IPR051010">
    <property type="entry name" value="BCAA_transport"/>
</dbReference>
<sequence length="405" mass="44918">MTKFRISIMIIAISYLFLPGKNTAFASEPYVFGFQTDLTGDARAGYAPIAEGFRLYINKLNDDGGVNGHTIKVIYEDDKSKPDLAGGIAEKLITKDNVLAILGLGYSRSQPPVLELAAKSGVPVLTGYTATTPLFPNNPAKNVFSVGIQMHPKVMPQSYNNAYVASKICPGCRVAVTSFDTPGGRLCNDWSDIWCKKLGLNVVFKSEWPPSTLNYTPWLIKICNANPDLVISTVGGANYIPLLRQMEKFQLEKVDLLVVDFVNEGDLIKGIEQLLTGTGDNVIWISRYASALDPERPPEFENIQRAMNKYGHTYSLSALHAMGWTMARVVESALKKAGWPCTRDGFIAALEKTDLDSKGLTGGPILFSSTDHYGPSWWKAYRWDGKKRALKTILDWYRVELREIM</sequence>
<evidence type="ECO:0000313" key="5">
    <source>
        <dbReference type="EMBL" id="SPD72514.1"/>
    </source>
</evidence>
<dbReference type="PANTHER" id="PTHR30483:SF6">
    <property type="entry name" value="PERIPLASMIC BINDING PROTEIN OF ABC TRANSPORTER FOR NATURAL AMINO ACIDS"/>
    <property type="match status" value="1"/>
</dbReference>
<dbReference type="Gene3D" id="3.40.50.2300">
    <property type="match status" value="2"/>
</dbReference>
<feature type="chain" id="PRO_5019571118" description="Leucine-binding protein domain-containing protein" evidence="3">
    <location>
        <begin position="27"/>
        <end position="405"/>
    </location>
</feature>
<dbReference type="Pfam" id="PF13458">
    <property type="entry name" value="Peripla_BP_6"/>
    <property type="match status" value="1"/>
</dbReference>
<keyword evidence="2 3" id="KW-0732">Signal</keyword>
<evidence type="ECO:0000256" key="3">
    <source>
        <dbReference type="SAM" id="SignalP"/>
    </source>
</evidence>
<organism evidence="5">
    <name type="scientific">uncultured Desulfobacterium sp</name>
    <dbReference type="NCBI Taxonomy" id="201089"/>
    <lineage>
        <taxon>Bacteria</taxon>
        <taxon>Pseudomonadati</taxon>
        <taxon>Thermodesulfobacteriota</taxon>
        <taxon>Desulfobacteria</taxon>
        <taxon>Desulfobacterales</taxon>
        <taxon>Desulfobacteriaceae</taxon>
        <taxon>Desulfobacterium</taxon>
        <taxon>environmental samples</taxon>
    </lineage>
</organism>
<evidence type="ECO:0000256" key="2">
    <source>
        <dbReference type="ARBA" id="ARBA00022729"/>
    </source>
</evidence>
<dbReference type="AlphaFoldDB" id="A0A445MSM3"/>
<evidence type="ECO:0000256" key="1">
    <source>
        <dbReference type="ARBA" id="ARBA00010062"/>
    </source>
</evidence>
<protein>
    <recommendedName>
        <fullName evidence="4">Leucine-binding protein domain-containing protein</fullName>
    </recommendedName>
</protein>
<dbReference type="InterPro" id="IPR028081">
    <property type="entry name" value="Leu-bd"/>
</dbReference>
<comment type="similarity">
    <text evidence="1">Belongs to the leucine-binding protein family.</text>
</comment>
<dbReference type="SUPFAM" id="SSF53822">
    <property type="entry name" value="Periplasmic binding protein-like I"/>
    <property type="match status" value="1"/>
</dbReference>
<feature type="domain" description="Leucine-binding protein" evidence="4">
    <location>
        <begin position="32"/>
        <end position="384"/>
    </location>
</feature>
<dbReference type="PANTHER" id="PTHR30483">
    <property type="entry name" value="LEUCINE-SPECIFIC-BINDING PROTEIN"/>
    <property type="match status" value="1"/>
</dbReference>
<dbReference type="InterPro" id="IPR028082">
    <property type="entry name" value="Peripla_BP_I"/>
</dbReference>
<reference evidence="5" key="1">
    <citation type="submission" date="2018-01" db="EMBL/GenBank/DDBJ databases">
        <authorList>
            <person name="Regsiter A."/>
            <person name="William W."/>
        </authorList>
    </citation>
    <scope>NUCLEOTIDE SEQUENCE</scope>
    <source>
        <strain evidence="5">TRIP AH-1</strain>
    </source>
</reference>
<dbReference type="EMBL" id="OJIN01000045">
    <property type="protein sequence ID" value="SPD72514.1"/>
    <property type="molecule type" value="Genomic_DNA"/>
</dbReference>
<name>A0A445MSM3_9BACT</name>
<accession>A0A445MSM3</accession>
<evidence type="ECO:0000259" key="4">
    <source>
        <dbReference type="Pfam" id="PF13458"/>
    </source>
</evidence>
<feature type="signal peptide" evidence="3">
    <location>
        <begin position="1"/>
        <end position="26"/>
    </location>
</feature>
<proteinExistence type="inferred from homology"/>